<keyword evidence="2" id="KW-1133">Transmembrane helix</keyword>
<dbReference type="Proteomes" id="UP000271241">
    <property type="component" value="Unassembled WGS sequence"/>
</dbReference>
<dbReference type="OrthoDB" id="3784821at2759"/>
<gene>
    <name evidence="3" type="ORF">THASP1DRAFT_29524</name>
</gene>
<evidence type="ECO:0000313" key="4">
    <source>
        <dbReference type="Proteomes" id="UP000271241"/>
    </source>
</evidence>
<accession>A0A4P9XTD1</accession>
<name>A0A4P9XTD1_9FUNG</name>
<keyword evidence="2" id="KW-0812">Transmembrane</keyword>
<feature type="transmembrane region" description="Helical" evidence="2">
    <location>
        <begin position="14"/>
        <end position="32"/>
    </location>
</feature>
<reference evidence="4" key="1">
    <citation type="journal article" date="2018" name="Nat. Microbiol.">
        <title>Leveraging single-cell genomics to expand the fungal tree of life.</title>
        <authorList>
            <person name="Ahrendt S.R."/>
            <person name="Quandt C.A."/>
            <person name="Ciobanu D."/>
            <person name="Clum A."/>
            <person name="Salamov A."/>
            <person name="Andreopoulos B."/>
            <person name="Cheng J.F."/>
            <person name="Woyke T."/>
            <person name="Pelin A."/>
            <person name="Henrissat B."/>
            <person name="Reynolds N.K."/>
            <person name="Benny G.L."/>
            <person name="Smith M.E."/>
            <person name="James T.Y."/>
            <person name="Grigoriev I.V."/>
        </authorList>
    </citation>
    <scope>NUCLEOTIDE SEQUENCE [LARGE SCALE GENOMIC DNA]</scope>
    <source>
        <strain evidence="4">RSA 1356</strain>
    </source>
</reference>
<evidence type="ECO:0000256" key="2">
    <source>
        <dbReference type="SAM" id="Phobius"/>
    </source>
</evidence>
<organism evidence="3 4">
    <name type="scientific">Thamnocephalis sphaerospora</name>
    <dbReference type="NCBI Taxonomy" id="78915"/>
    <lineage>
        <taxon>Eukaryota</taxon>
        <taxon>Fungi</taxon>
        <taxon>Fungi incertae sedis</taxon>
        <taxon>Zoopagomycota</taxon>
        <taxon>Zoopagomycotina</taxon>
        <taxon>Zoopagomycetes</taxon>
        <taxon>Zoopagales</taxon>
        <taxon>Sigmoideomycetaceae</taxon>
        <taxon>Thamnocephalis</taxon>
    </lineage>
</organism>
<keyword evidence="4" id="KW-1185">Reference proteome</keyword>
<evidence type="ECO:0000313" key="3">
    <source>
        <dbReference type="EMBL" id="RKP08690.1"/>
    </source>
</evidence>
<keyword evidence="2" id="KW-0472">Membrane</keyword>
<dbReference type="EMBL" id="KZ992578">
    <property type="protein sequence ID" value="RKP08690.1"/>
    <property type="molecule type" value="Genomic_DNA"/>
</dbReference>
<sequence>MAGFFKLSPQGQRLVVMITSVPILVSTTWILYRRVIHGEDPRKRTPQQAGRIDAGKTPDA</sequence>
<evidence type="ECO:0000256" key="1">
    <source>
        <dbReference type="SAM" id="MobiDB-lite"/>
    </source>
</evidence>
<dbReference type="AlphaFoldDB" id="A0A4P9XTD1"/>
<feature type="region of interest" description="Disordered" evidence="1">
    <location>
        <begin position="40"/>
        <end position="60"/>
    </location>
</feature>
<proteinExistence type="predicted"/>
<protein>
    <submittedName>
        <fullName evidence="3">Uncharacterized protein</fullName>
    </submittedName>
</protein>